<name>A0A1V2GIX9_ECOLX</name>
<sequence length="236" mass="25831">MKFTKLTLLTLLFLGCSPTFASQDTTEHVTGSLTGQDNENVSPPSLSADDLFNKLLHQESRGNQFGKNGQPLTSPKGAVGVAQVMPETAPEAARLAGLEWSAWRYRNDETYNKALGRAYLDSQLDKYDGNHVLALAAYNAGPGSVDKWLKRYGDPRNGEISNKQFIQLIPFLETQAYVANILNGTSGKFRYTPSKRKMPLGEGHKVEFRDTHPGFTFSLAVNQTFSSGNGKLVGGL</sequence>
<dbReference type="PROSITE" id="PS51257">
    <property type="entry name" value="PROKAR_LIPOPROTEIN"/>
    <property type="match status" value="1"/>
</dbReference>
<keyword evidence="2 3" id="KW-0732">Signal</keyword>
<feature type="chain" id="PRO_5012662979" description="Transglycosylase SLT domain-containing protein" evidence="3">
    <location>
        <begin position="22"/>
        <end position="236"/>
    </location>
</feature>
<dbReference type="PANTHER" id="PTHR37423:SF2">
    <property type="entry name" value="MEMBRANE-BOUND LYTIC MUREIN TRANSGLYCOSYLASE C"/>
    <property type="match status" value="1"/>
</dbReference>
<organism evidence="5 6">
    <name type="scientific">Escherichia coli</name>
    <dbReference type="NCBI Taxonomy" id="562"/>
    <lineage>
        <taxon>Bacteria</taxon>
        <taxon>Pseudomonadati</taxon>
        <taxon>Pseudomonadota</taxon>
        <taxon>Gammaproteobacteria</taxon>
        <taxon>Enterobacterales</taxon>
        <taxon>Enterobacteriaceae</taxon>
        <taxon>Escherichia</taxon>
    </lineage>
</organism>
<dbReference type="Pfam" id="PF01464">
    <property type="entry name" value="SLT"/>
    <property type="match status" value="1"/>
</dbReference>
<evidence type="ECO:0000256" key="3">
    <source>
        <dbReference type="SAM" id="SignalP"/>
    </source>
</evidence>
<dbReference type="RefSeq" id="WP_076795189.1">
    <property type="nucleotide sequence ID" value="NZ_JBGFEX010000003.1"/>
</dbReference>
<dbReference type="EMBL" id="MTPS01000135">
    <property type="protein sequence ID" value="ONG35174.1"/>
    <property type="molecule type" value="Genomic_DNA"/>
</dbReference>
<evidence type="ECO:0000313" key="6">
    <source>
        <dbReference type="Proteomes" id="UP000188967"/>
    </source>
</evidence>
<dbReference type="PANTHER" id="PTHR37423">
    <property type="entry name" value="SOLUBLE LYTIC MUREIN TRANSGLYCOSYLASE-RELATED"/>
    <property type="match status" value="1"/>
</dbReference>
<evidence type="ECO:0000256" key="2">
    <source>
        <dbReference type="ARBA" id="ARBA00022729"/>
    </source>
</evidence>
<dbReference type="InterPro" id="IPR008258">
    <property type="entry name" value="Transglycosylase_SLT_dom_1"/>
</dbReference>
<dbReference type="AlphaFoldDB" id="A0A1V2GIX9"/>
<dbReference type="InterPro" id="IPR023346">
    <property type="entry name" value="Lysozyme-like_dom_sf"/>
</dbReference>
<dbReference type="SUPFAM" id="SSF53955">
    <property type="entry name" value="Lysozyme-like"/>
    <property type="match status" value="1"/>
</dbReference>
<feature type="signal peptide" evidence="3">
    <location>
        <begin position="1"/>
        <end position="21"/>
    </location>
</feature>
<accession>A0A1V2GIX9</accession>
<evidence type="ECO:0000259" key="4">
    <source>
        <dbReference type="Pfam" id="PF01464"/>
    </source>
</evidence>
<gene>
    <name evidence="5" type="ORF">BXT93_09475</name>
</gene>
<feature type="domain" description="Transglycosylase SLT" evidence="4">
    <location>
        <begin position="50"/>
        <end position="154"/>
    </location>
</feature>
<comment type="caution">
    <text evidence="5">The sequence shown here is derived from an EMBL/GenBank/DDBJ whole genome shotgun (WGS) entry which is preliminary data.</text>
</comment>
<reference evidence="5 6" key="1">
    <citation type="submission" date="2017-01" db="EMBL/GenBank/DDBJ databases">
        <title>Draft genome sequence of an E. coli strain isolated from human, in Amazon, Brazil.</title>
        <authorList>
            <person name="Moura Q."/>
            <person name="Fernandes M.R."/>
            <person name="Cerdeira L."/>
            <person name="Vianello M."/>
            <person name="Souza T.A."/>
            <person name="Ienne S."/>
            <person name="Lincopan N."/>
        </authorList>
    </citation>
    <scope>NUCLEOTIDE SEQUENCE [LARGE SCALE GENOMIC DNA]</scope>
    <source>
        <strain evidence="5 6">ICBEcBL-II-13</strain>
    </source>
</reference>
<evidence type="ECO:0000313" key="5">
    <source>
        <dbReference type="EMBL" id="ONG35174.1"/>
    </source>
</evidence>
<proteinExistence type="inferred from homology"/>
<evidence type="ECO:0000256" key="1">
    <source>
        <dbReference type="ARBA" id="ARBA00007734"/>
    </source>
</evidence>
<dbReference type="Gene3D" id="1.10.530.10">
    <property type="match status" value="1"/>
</dbReference>
<dbReference type="Proteomes" id="UP000188967">
    <property type="component" value="Unassembled WGS sequence"/>
</dbReference>
<comment type="similarity">
    <text evidence="1">Belongs to the transglycosylase Slt family.</text>
</comment>
<protein>
    <recommendedName>
        <fullName evidence="4">Transglycosylase SLT domain-containing protein</fullName>
    </recommendedName>
</protein>